<dbReference type="InterPro" id="IPR016040">
    <property type="entry name" value="NAD(P)-bd_dom"/>
</dbReference>
<evidence type="ECO:0000313" key="2">
    <source>
        <dbReference type="EMBL" id="CEN29246.1"/>
    </source>
</evidence>
<dbReference type="EMBL" id="LN774769">
    <property type="protein sequence ID" value="CEN29246.1"/>
    <property type="molecule type" value="Genomic_DNA"/>
</dbReference>
<reference evidence="3" key="1">
    <citation type="submission" date="2015-01" db="EMBL/GenBank/DDBJ databases">
        <authorList>
            <person name="Andreevskaya M."/>
        </authorList>
    </citation>
    <scope>NUCLEOTIDE SEQUENCE [LARGE SCALE GENOMIC DNA]</scope>
    <source>
        <strain evidence="3">MKFS47</strain>
    </source>
</reference>
<dbReference type="InterPro" id="IPR052718">
    <property type="entry name" value="NmrA-type_oxidoreductase"/>
</dbReference>
<organism evidence="2 3">
    <name type="scientific">Pseudolactococcus piscium MKFS47</name>
    <dbReference type="NCBI Taxonomy" id="297352"/>
    <lineage>
        <taxon>Bacteria</taxon>
        <taxon>Bacillati</taxon>
        <taxon>Bacillota</taxon>
        <taxon>Bacilli</taxon>
        <taxon>Lactobacillales</taxon>
        <taxon>Streptococcaceae</taxon>
        <taxon>Pseudolactococcus</taxon>
    </lineage>
</organism>
<evidence type="ECO:0000259" key="1">
    <source>
        <dbReference type="Pfam" id="PF13460"/>
    </source>
</evidence>
<dbReference type="SUPFAM" id="SSF51735">
    <property type="entry name" value="NAD(P)-binding Rossmann-fold domains"/>
    <property type="match status" value="1"/>
</dbReference>
<dbReference type="AlphaFoldDB" id="A0A0D6DZN9"/>
<name>A0A0D6DZN9_9LACT</name>
<dbReference type="CDD" id="cd05269">
    <property type="entry name" value="TMR_SDR_a"/>
    <property type="match status" value="1"/>
</dbReference>
<dbReference type="Pfam" id="PF13460">
    <property type="entry name" value="NAD_binding_10"/>
    <property type="match status" value="1"/>
</dbReference>
<accession>A0A0D6DZN9</accession>
<proteinExistence type="predicted"/>
<dbReference type="Gene3D" id="3.90.25.10">
    <property type="entry name" value="UDP-galactose 4-epimerase, domain 1"/>
    <property type="match status" value="1"/>
</dbReference>
<feature type="domain" description="NAD(P)-binding" evidence="1">
    <location>
        <begin position="7"/>
        <end position="147"/>
    </location>
</feature>
<sequence length="285" mass="30073">MTYLITGVTGGLGNGVLKALSKTVSHDEIAVLVRSEAKGLPFAEAGYAVRIGDYSDKESLVNAFSGIETLMFVSGAPGQAVSRELQHKHVIEAAKAAGIANLVYTSLANAEGSHSVLAPDHIATEAMIKQSGLTYKILRNNWYLENELSIFQDALVGKGFVYAGGEGKVGWALKREYAEAAAQALVQSFNDNHIYELSGPRLSYADLHQALETATGKTIDAVSMTISDYKAALVSAGLPDEVVGIVTAIQSDISAGELDVTSTDFETLLGHALTPVTEAISELLA</sequence>
<dbReference type="RefSeq" id="WP_047916241.1">
    <property type="nucleotide sequence ID" value="NZ_LN774769.1"/>
</dbReference>
<dbReference type="KEGG" id="lpk:LACPI_2046"/>
<dbReference type="HOGENOM" id="CLU_007383_10_4_9"/>
<dbReference type="Gene3D" id="3.40.50.720">
    <property type="entry name" value="NAD(P)-binding Rossmann-like Domain"/>
    <property type="match status" value="1"/>
</dbReference>
<dbReference type="STRING" id="1364.LP2241_50407"/>
<dbReference type="PANTHER" id="PTHR47129:SF1">
    <property type="entry name" value="NMRA-LIKE DOMAIN-CONTAINING PROTEIN"/>
    <property type="match status" value="1"/>
</dbReference>
<dbReference type="InterPro" id="IPR036291">
    <property type="entry name" value="NAD(P)-bd_dom_sf"/>
</dbReference>
<dbReference type="Proteomes" id="UP000033166">
    <property type="component" value="Chromosome I"/>
</dbReference>
<dbReference type="PANTHER" id="PTHR47129">
    <property type="entry name" value="QUINONE OXIDOREDUCTASE 2"/>
    <property type="match status" value="1"/>
</dbReference>
<protein>
    <submittedName>
        <fullName evidence="2">Putative oxidoreductase</fullName>
    </submittedName>
</protein>
<gene>
    <name evidence="2" type="ORF">LACPI_2046</name>
</gene>
<evidence type="ECO:0000313" key="3">
    <source>
        <dbReference type="Proteomes" id="UP000033166"/>
    </source>
</evidence>